<dbReference type="InterPro" id="IPR011763">
    <property type="entry name" value="COA_CT_C"/>
</dbReference>
<dbReference type="InterPro" id="IPR011762">
    <property type="entry name" value="COA_CT_N"/>
</dbReference>
<evidence type="ECO:0000256" key="8">
    <source>
        <dbReference type="ARBA" id="ARBA00023098"/>
    </source>
</evidence>
<evidence type="ECO:0000259" key="18">
    <source>
        <dbReference type="PROSITE" id="PS50980"/>
    </source>
</evidence>
<feature type="domain" description="Lipoyl-binding" evidence="15">
    <location>
        <begin position="663"/>
        <end position="737"/>
    </location>
</feature>
<dbReference type="InterPro" id="IPR049074">
    <property type="entry name" value="ACCA_BT"/>
</dbReference>
<dbReference type="InterPro" id="IPR011054">
    <property type="entry name" value="Rudment_hybrid_motif"/>
</dbReference>
<evidence type="ECO:0000256" key="13">
    <source>
        <dbReference type="ARBA" id="ARBA00048600"/>
    </source>
</evidence>
<evidence type="ECO:0000256" key="9">
    <source>
        <dbReference type="ARBA" id="ARBA00023160"/>
    </source>
</evidence>
<dbReference type="FunFam" id="3.30.1490.20:FF:000003">
    <property type="entry name" value="acetyl-CoA carboxylase isoform X1"/>
    <property type="match status" value="1"/>
</dbReference>
<dbReference type="PANTHER" id="PTHR45728">
    <property type="entry name" value="ACETYL-COA CARBOXYLASE, ISOFORM A"/>
    <property type="match status" value="1"/>
</dbReference>
<dbReference type="GO" id="GO:0046872">
    <property type="term" value="F:metal ion binding"/>
    <property type="evidence" value="ECO:0007669"/>
    <property type="project" value="InterPro"/>
</dbReference>
<dbReference type="PROSITE" id="PS50979">
    <property type="entry name" value="BC"/>
    <property type="match status" value="1"/>
</dbReference>
<dbReference type="PROSITE" id="PS50989">
    <property type="entry name" value="COA_CT_CTER"/>
    <property type="match status" value="1"/>
</dbReference>
<evidence type="ECO:0000259" key="15">
    <source>
        <dbReference type="PROSITE" id="PS50968"/>
    </source>
</evidence>
<dbReference type="Pfam" id="PF00289">
    <property type="entry name" value="Biotin_carb_N"/>
    <property type="match status" value="1"/>
</dbReference>
<dbReference type="PROSITE" id="PS50975">
    <property type="entry name" value="ATP_GRASP"/>
    <property type="match status" value="1"/>
</dbReference>
<dbReference type="SMART" id="SM00878">
    <property type="entry name" value="Biotin_carb_C"/>
    <property type="match status" value="1"/>
</dbReference>
<dbReference type="GO" id="GO:2001295">
    <property type="term" value="P:malonyl-CoA biosynthetic process"/>
    <property type="evidence" value="ECO:0007669"/>
    <property type="project" value="UniProtKB-UniPathway"/>
</dbReference>
<evidence type="ECO:0000259" key="17">
    <source>
        <dbReference type="PROSITE" id="PS50979"/>
    </source>
</evidence>
<dbReference type="Pfam" id="PF21385">
    <property type="entry name" value="ACCA_BT"/>
    <property type="match status" value="1"/>
</dbReference>
<keyword evidence="6" id="KW-0276">Fatty acid metabolism</keyword>
<evidence type="ECO:0000256" key="14">
    <source>
        <dbReference type="PROSITE-ProRule" id="PRU00409"/>
    </source>
</evidence>
<feature type="domain" description="CoA carboxyltransferase N-terminal" evidence="18">
    <location>
        <begin position="1609"/>
        <end position="1886"/>
    </location>
</feature>
<dbReference type="InterPro" id="IPR013815">
    <property type="entry name" value="ATP_grasp_subdomain_1"/>
</dbReference>
<dbReference type="InterPro" id="IPR001882">
    <property type="entry name" value="Biotin_BS"/>
</dbReference>
<evidence type="ECO:0000256" key="10">
    <source>
        <dbReference type="ARBA" id="ARBA00023267"/>
    </source>
</evidence>
<dbReference type="Gene3D" id="2.40.460.10">
    <property type="entry name" value="Biotin dependent carboxylase carboxyltransferase"/>
    <property type="match status" value="1"/>
</dbReference>
<evidence type="ECO:0000256" key="5">
    <source>
        <dbReference type="ARBA" id="ARBA00022741"/>
    </source>
</evidence>
<dbReference type="Pfam" id="PF01039">
    <property type="entry name" value="Carboxyl_trans"/>
    <property type="match status" value="1"/>
</dbReference>
<evidence type="ECO:0008006" key="21">
    <source>
        <dbReference type="Google" id="ProtNLM"/>
    </source>
</evidence>
<dbReference type="PANTHER" id="PTHR45728:SF3">
    <property type="entry name" value="ACETYL-COA CARBOXYLASE"/>
    <property type="match status" value="1"/>
</dbReference>
<dbReference type="InterPro" id="IPR005481">
    <property type="entry name" value="BC-like_N"/>
</dbReference>
<dbReference type="InterPro" id="IPR005479">
    <property type="entry name" value="CPAse_ATP-bd"/>
</dbReference>
<keyword evidence="10" id="KW-0092">Biotin</keyword>
<name>A0A7S3LZP0_9STRA</name>
<dbReference type="Gene3D" id="3.90.226.10">
    <property type="entry name" value="2-enoyl-CoA Hydratase, Chain A, domain 1"/>
    <property type="match status" value="2"/>
</dbReference>
<comment type="pathway">
    <text evidence="2">Lipid metabolism; malonyl-CoA biosynthesis; malonyl-CoA from acetyl-CoA: step 1/1.</text>
</comment>
<feature type="domain" description="ATP-grasp" evidence="16">
    <location>
        <begin position="183"/>
        <end position="377"/>
    </location>
</feature>
<dbReference type="PROSITE" id="PS00866">
    <property type="entry name" value="CPSASE_1"/>
    <property type="match status" value="1"/>
</dbReference>
<dbReference type="InterPro" id="IPR005482">
    <property type="entry name" value="Biotin_COase_C"/>
</dbReference>
<dbReference type="SUPFAM" id="SSF51230">
    <property type="entry name" value="Single hybrid motif"/>
    <property type="match status" value="1"/>
</dbReference>
<accession>A0A7S3LZP0</accession>
<dbReference type="InterPro" id="IPR000089">
    <property type="entry name" value="Biotin_lipoyl"/>
</dbReference>
<evidence type="ECO:0000256" key="3">
    <source>
        <dbReference type="ARBA" id="ARBA00022516"/>
    </source>
</evidence>
<dbReference type="InterPro" id="IPR016185">
    <property type="entry name" value="PreATP-grasp_dom_sf"/>
</dbReference>
<dbReference type="InterPro" id="IPR029045">
    <property type="entry name" value="ClpP/crotonase-like_dom_sf"/>
</dbReference>
<evidence type="ECO:0000256" key="7">
    <source>
        <dbReference type="ARBA" id="ARBA00022840"/>
    </source>
</evidence>
<evidence type="ECO:0000256" key="1">
    <source>
        <dbReference type="ARBA" id="ARBA00001953"/>
    </source>
</evidence>
<dbReference type="GO" id="GO:0003989">
    <property type="term" value="F:acetyl-CoA carboxylase activity"/>
    <property type="evidence" value="ECO:0007669"/>
    <property type="project" value="UniProtKB-EC"/>
</dbReference>
<evidence type="ECO:0000259" key="19">
    <source>
        <dbReference type="PROSITE" id="PS50989"/>
    </source>
</evidence>
<dbReference type="FunFam" id="3.90.226.10:FF:000010">
    <property type="entry name" value="acetyl-CoA carboxylase isoform X2"/>
    <property type="match status" value="1"/>
</dbReference>
<dbReference type="GO" id="GO:0006633">
    <property type="term" value="P:fatty acid biosynthetic process"/>
    <property type="evidence" value="ECO:0007669"/>
    <property type="project" value="UniProtKB-KW"/>
</dbReference>
<dbReference type="FunFam" id="3.40.50.20:FF:000005">
    <property type="entry name" value="acetyl-CoA carboxylase isoform X2"/>
    <property type="match status" value="1"/>
</dbReference>
<dbReference type="Gene3D" id="2.40.50.100">
    <property type="match status" value="1"/>
</dbReference>
<evidence type="ECO:0000256" key="4">
    <source>
        <dbReference type="ARBA" id="ARBA00022598"/>
    </source>
</evidence>
<protein>
    <recommendedName>
        <fullName evidence="21">Acetyl-CoA carboxylase</fullName>
    </recommendedName>
</protein>
<dbReference type="EMBL" id="HBIC01005973">
    <property type="protein sequence ID" value="CAE0274331.1"/>
    <property type="molecule type" value="Transcribed_RNA"/>
</dbReference>
<dbReference type="GO" id="GO:0005524">
    <property type="term" value="F:ATP binding"/>
    <property type="evidence" value="ECO:0007669"/>
    <property type="project" value="UniProtKB-UniRule"/>
</dbReference>
<dbReference type="FunFam" id="2.40.50.100:FF:000005">
    <property type="entry name" value="Acetyl-CoA carboxylase 1"/>
    <property type="match status" value="1"/>
</dbReference>
<dbReference type="PROSITE" id="PS50968">
    <property type="entry name" value="BIOTINYL_LIPOYL"/>
    <property type="match status" value="1"/>
</dbReference>
<dbReference type="InterPro" id="IPR011053">
    <property type="entry name" value="Single_hybrid_motif"/>
</dbReference>
<dbReference type="UniPathway" id="UPA00655">
    <property type="reaction ID" value="UER00711"/>
</dbReference>
<dbReference type="InterPro" id="IPR049076">
    <property type="entry name" value="ACCA"/>
</dbReference>
<dbReference type="PROSITE" id="PS50980">
    <property type="entry name" value="COA_CT_NTER"/>
    <property type="match status" value="1"/>
</dbReference>
<evidence type="ECO:0000256" key="2">
    <source>
        <dbReference type="ARBA" id="ARBA00004956"/>
    </source>
</evidence>
<dbReference type="SUPFAM" id="SSF56059">
    <property type="entry name" value="Glutathione synthetase ATP-binding domain-like"/>
    <property type="match status" value="1"/>
</dbReference>
<keyword evidence="11" id="KW-0511">Multifunctional enzyme</keyword>
<keyword evidence="8" id="KW-0443">Lipid metabolism</keyword>
<reference evidence="20" key="1">
    <citation type="submission" date="2021-01" db="EMBL/GenBank/DDBJ databases">
        <authorList>
            <person name="Corre E."/>
            <person name="Pelletier E."/>
            <person name="Niang G."/>
            <person name="Scheremetjew M."/>
            <person name="Finn R."/>
            <person name="Kale V."/>
            <person name="Holt S."/>
            <person name="Cochrane G."/>
            <person name="Meng A."/>
            <person name="Brown T."/>
            <person name="Cohen L."/>
        </authorList>
    </citation>
    <scope>NUCLEOTIDE SEQUENCE</scope>
    <source>
        <strain evidence="20">CCAP 955/1</strain>
    </source>
</reference>
<feature type="domain" description="Biotin carboxylation" evidence="17">
    <location>
        <begin position="32"/>
        <end position="528"/>
    </location>
</feature>
<evidence type="ECO:0000256" key="12">
    <source>
        <dbReference type="ARBA" id="ARBA00048065"/>
    </source>
</evidence>
<dbReference type="Pfam" id="PF02785">
    <property type="entry name" value="Biotin_carb_C"/>
    <property type="match status" value="1"/>
</dbReference>
<dbReference type="InterPro" id="IPR034733">
    <property type="entry name" value="AcCoA_carboxyl_beta"/>
</dbReference>
<keyword evidence="9" id="KW-0275">Fatty acid biosynthesis</keyword>
<feature type="domain" description="CoA carboxyltransferase C-terminal" evidence="19">
    <location>
        <begin position="1892"/>
        <end position="2209"/>
    </location>
</feature>
<evidence type="ECO:0000313" key="20">
    <source>
        <dbReference type="EMBL" id="CAE0274331.1"/>
    </source>
</evidence>
<gene>
    <name evidence="20" type="ORF">SELO1098_LOCUS3158</name>
</gene>
<dbReference type="GO" id="GO:0004075">
    <property type="term" value="F:biotin carboxylase activity"/>
    <property type="evidence" value="ECO:0007669"/>
    <property type="project" value="UniProtKB-EC"/>
</dbReference>
<dbReference type="Gene3D" id="3.30.1490.20">
    <property type="entry name" value="ATP-grasp fold, A domain"/>
    <property type="match status" value="1"/>
</dbReference>
<dbReference type="Gene3D" id="3.40.50.20">
    <property type="match status" value="1"/>
</dbReference>
<dbReference type="InterPro" id="IPR011761">
    <property type="entry name" value="ATP-grasp"/>
</dbReference>
<dbReference type="Pfam" id="PF08326">
    <property type="entry name" value="ACC_central"/>
    <property type="match status" value="1"/>
</dbReference>
<dbReference type="PROSITE" id="PS00867">
    <property type="entry name" value="CPSASE_2"/>
    <property type="match status" value="1"/>
</dbReference>
<dbReference type="InterPro" id="IPR013537">
    <property type="entry name" value="AcCoA_COase_cen"/>
</dbReference>
<dbReference type="SUPFAM" id="SSF51246">
    <property type="entry name" value="Rudiment single hybrid motif"/>
    <property type="match status" value="1"/>
</dbReference>
<dbReference type="PROSITE" id="PS00188">
    <property type="entry name" value="BIOTIN"/>
    <property type="match status" value="1"/>
</dbReference>
<keyword evidence="4" id="KW-0436">Ligase</keyword>
<comment type="catalytic activity">
    <reaction evidence="13">
        <text>N(6)-biotinyl-L-lysyl-[protein] + hydrogencarbonate + ATP = N(6)-carboxybiotinyl-L-lysyl-[protein] + ADP + phosphate + H(+)</text>
        <dbReference type="Rhea" id="RHEA:13501"/>
        <dbReference type="Rhea" id="RHEA-COMP:10505"/>
        <dbReference type="Rhea" id="RHEA-COMP:10506"/>
        <dbReference type="ChEBI" id="CHEBI:15378"/>
        <dbReference type="ChEBI" id="CHEBI:17544"/>
        <dbReference type="ChEBI" id="CHEBI:30616"/>
        <dbReference type="ChEBI" id="CHEBI:43474"/>
        <dbReference type="ChEBI" id="CHEBI:83144"/>
        <dbReference type="ChEBI" id="CHEBI:83145"/>
        <dbReference type="ChEBI" id="CHEBI:456216"/>
        <dbReference type="EC" id="6.3.4.14"/>
    </reaction>
</comment>
<dbReference type="CDD" id="cd06850">
    <property type="entry name" value="biotinyl_domain"/>
    <property type="match status" value="1"/>
</dbReference>
<dbReference type="InterPro" id="IPR011764">
    <property type="entry name" value="Biotin_carboxylation_dom"/>
</dbReference>
<keyword evidence="5 14" id="KW-0547">Nucleotide-binding</keyword>
<proteinExistence type="predicted"/>
<keyword evidence="3" id="KW-0444">Lipid biosynthesis</keyword>
<sequence>MSKSKILTPPLSEAGFFKSVQDFVTFSGGDHAIEKILIANNGIGATKAIRSIRRWSFETFGNERMIQFVVMATPEDMRANAEYIRMADQVVDVPGGSNNNNYANINLICQIAEHLKVDAVMPMWGHASENPSLPTSLAKLKHKVTFIGPAAEPMQALGDKIGSTIIAQSAGVPTIAWNGDDLRVNYQETGIPQSVYDQANVTTPEDALACANRIGYPVMIKASEGGGGKGIRKVTRAEDVTSLYRQVQGEIPGSPIFVMKMAYHARHLEVQLLADKHGDAIALSGRDCSVQRRHQKIIEEGPPVAAPANVFKKMEKAAIALAKAVGYANAGTVEYLYLEETQEFAFLELNPRLQVEHPVTENILKLNLPACQLQVAMGIPLHRIGDIRKMYGRHAMGQDTIDFEFAERVPYPHHCIAVRITAENPEAGFQPSSGNIQELHFHSAIDVWGYFSVNNSGLIHEFADSQFGHIFAGGPDRESARRAMIVALKELQIRGDIRTTVEYIIKMLQSSDFIQNRIDTDWLDGRIARHKEISFEERKLYCPPATLIATCGAALQGYKQLMQRDESFISMLKVGQVPPKDILSPVVKIDLIFDNIKYTTSCVQSGGDNVIVHCNDASQRISVRTLADGGYLLNVAGKSHVAYFKEETAGTVRMILDGHTCMFTPEYDPTKLTSSVAGKIARLLVQDGSHVDAGEPFVEIEVMKMYMPLKALEAGRVNFQMSQGATLSPGDVIALVDLDNPESVVTAEEFKGSIVQAGDIEEIDATYGDSIPAHIKQKEALKSLEQVLQGYPLSDKEIRSNMAVLIASLRDPMLPVLKVDAAMSVLRGRIDAELTSTISSLNKQYRSAVKLQHQPRASSHHVDIKYPAVLILLALQSAAQATPVATRAAFIAQTADLWAVVEPYLFSLDEIIISELSKLLEAYLKVEKLFDNMSFTDMVNKLRKDHINELQNVLLLCRSHVNIKAKNALVLAIIEEIRAVPHFGSIKRPDIPLSIAVRNELHTRKIQVHMTELSKLRESTYSHISFSANLLLIDQLKMTAETRAQRLDETIVAALTTGDPIGHGDRVEKIQKFINSNVVFRDILIPTLRHDPDYQIAAIELYLRKIYQKTHNLMNFASGTIVDDTSGTRSCWVTFDFLTNSVEMMESEEPQTGRSFCEGINTLSTSSKPAECVLRNGVVAVRGLRNGVFAVVASIENLHAQFTNIISKIPESADSLPIHAVHVLIMSSQDSCYNSNDQISTELSNFLEQHQRELNKRAVRRVSFFVGRTRDNKPEQPLVITFRSRTGFKEDRLFRHIEAPHAFHLDLPRLSNFAITLEEGLQTSSGNVHLYKAIPLTGRGSRRYFARLVSFTADVNTSEVESLYLEALDHMSLVIGREDTVSSGAAKPAANHIFINVVSLEIVVQPDFFDQLLRTLCSKYSMKMVRLGITTVEVKITCRLSADSEPLFMRLVASNPTGFVLNIDKYLETVVEGRTVYKSINRNHAGPLDGLDTNTPYEVAQKFENQRAAAMAASETLYVYDWPLLFESVAEKSWMDYFALCATRPSSALGRSPRAGSLSSSSSITVDSAHSAPVNFFECTELVMCDPETKKTLPSTWTAREAEQHAIMLPVQRAAGLNDVGMVAWIVRITSPECPEGREFVIISNDITFQAGSFGTREDVVFYKASEYARVRGIPRLFLTANSGARIGMAQSLKNKFKVAFVDEADPSKGFKYIYMDEETYSALLKKAHHDTAKLPIICTPITGPTGEMVFRIDDIIGEEPDLGVENLMGSGLIAGETARAYNEIFTLTLVVGRTVGIGAYLVRLGQRTIQKTRNAPIILTGYQALNKLMGREIYTTNDQLGGPMIMFPNGVSHQLAETHFDSVVKALEWLSFVPAVKGGPLPLRDLDGVDPVDRLVQFAPQKGLTYDPRLLCNGVNLGGNNWQSGFFDRNSFVEALGGWAKTVVVGRGRLGGIPLGVIITENRTAEATKPADPADLTSQEKLVQQAGGVWFPDSAYKTAQALRDFNREGLPCIIFANWRGFSGGQRDMFDEVLKFGSMIVDALVAYQQPLFVYIPPFAELRGGAWVVVDSTINSDVMEFYAAEDARGGVLEAAGAASIKFRDQDIIATAHRIDHVLRDLDEELAAARAAGDKELESKVYKQVSHRESMLFGVYQQVAVHFADLHDTPGRMKAKGVIRKQVQWAESRAFFFWRLRRRLCEFTTVNACGTQAEAGQRKHAIAALRTWFLTQQGGTESEWEDDRSMVEWFQEHAEQVQAYTAQVRSQACVGEISQKLSELVRTANGAQGVNTADVLRQALAGLPEAERAEFLSALTGSN</sequence>
<comment type="catalytic activity">
    <reaction evidence="12">
        <text>hydrogencarbonate + acetyl-CoA + ATP = malonyl-CoA + ADP + phosphate + H(+)</text>
        <dbReference type="Rhea" id="RHEA:11308"/>
        <dbReference type="ChEBI" id="CHEBI:15378"/>
        <dbReference type="ChEBI" id="CHEBI:17544"/>
        <dbReference type="ChEBI" id="CHEBI:30616"/>
        <dbReference type="ChEBI" id="CHEBI:43474"/>
        <dbReference type="ChEBI" id="CHEBI:57288"/>
        <dbReference type="ChEBI" id="CHEBI:57384"/>
        <dbReference type="ChEBI" id="CHEBI:456216"/>
        <dbReference type="EC" id="6.4.1.2"/>
    </reaction>
</comment>
<dbReference type="Pfam" id="PF02786">
    <property type="entry name" value="CPSase_L_D2"/>
    <property type="match status" value="1"/>
</dbReference>
<dbReference type="Pfam" id="PF00364">
    <property type="entry name" value="Biotin_lipoyl"/>
    <property type="match status" value="1"/>
</dbReference>
<comment type="cofactor">
    <cofactor evidence="1">
        <name>biotin</name>
        <dbReference type="ChEBI" id="CHEBI:57586"/>
    </cofactor>
</comment>
<organism evidence="20">
    <name type="scientific">Spumella elongata</name>
    <dbReference type="NCBI Taxonomy" id="89044"/>
    <lineage>
        <taxon>Eukaryota</taxon>
        <taxon>Sar</taxon>
        <taxon>Stramenopiles</taxon>
        <taxon>Ochrophyta</taxon>
        <taxon>Chrysophyceae</taxon>
        <taxon>Chromulinales</taxon>
        <taxon>Chromulinaceae</taxon>
        <taxon>Spumella</taxon>
    </lineage>
</organism>
<keyword evidence="7 14" id="KW-0067">ATP-binding</keyword>
<dbReference type="Gene3D" id="3.90.1770.10">
    <property type="entry name" value="PreATP-grasp domain"/>
    <property type="match status" value="1"/>
</dbReference>
<dbReference type="Gene3D" id="3.30.470.20">
    <property type="entry name" value="ATP-grasp fold, B domain"/>
    <property type="match status" value="1"/>
</dbReference>
<dbReference type="SUPFAM" id="SSF52440">
    <property type="entry name" value="PreATP-grasp domain"/>
    <property type="match status" value="1"/>
</dbReference>
<evidence type="ECO:0000256" key="11">
    <source>
        <dbReference type="ARBA" id="ARBA00023268"/>
    </source>
</evidence>
<dbReference type="SUPFAM" id="SSF52096">
    <property type="entry name" value="ClpP/crotonase"/>
    <property type="match status" value="2"/>
</dbReference>
<evidence type="ECO:0000256" key="6">
    <source>
        <dbReference type="ARBA" id="ARBA00022832"/>
    </source>
</evidence>
<evidence type="ECO:0000259" key="16">
    <source>
        <dbReference type="PROSITE" id="PS50975"/>
    </source>
</evidence>